<accession>A0ACA9MUA2</accession>
<evidence type="ECO:0000313" key="2">
    <source>
        <dbReference type="Proteomes" id="UP000789525"/>
    </source>
</evidence>
<protein>
    <submittedName>
        <fullName evidence="1">2879_t:CDS:1</fullName>
    </submittedName>
</protein>
<keyword evidence="2" id="KW-1185">Reference proteome</keyword>
<gene>
    <name evidence="1" type="ORF">ACOLOM_LOCUS7057</name>
</gene>
<comment type="caution">
    <text evidence="1">The sequence shown here is derived from an EMBL/GenBank/DDBJ whole genome shotgun (WGS) entry which is preliminary data.</text>
</comment>
<sequence>MAWVILREGSHEKWKGKEAEFEAELIAFAKTKLPGFACPEALSDSLQDRKDSETRLTPKGSQALELKR</sequence>
<proteinExistence type="predicted"/>
<evidence type="ECO:0000313" key="1">
    <source>
        <dbReference type="EMBL" id="CAG8612267.1"/>
    </source>
</evidence>
<organism evidence="1 2">
    <name type="scientific">Acaulospora colombiana</name>
    <dbReference type="NCBI Taxonomy" id="27376"/>
    <lineage>
        <taxon>Eukaryota</taxon>
        <taxon>Fungi</taxon>
        <taxon>Fungi incertae sedis</taxon>
        <taxon>Mucoromycota</taxon>
        <taxon>Glomeromycotina</taxon>
        <taxon>Glomeromycetes</taxon>
        <taxon>Diversisporales</taxon>
        <taxon>Acaulosporaceae</taxon>
        <taxon>Acaulospora</taxon>
    </lineage>
</organism>
<reference evidence="1" key="1">
    <citation type="submission" date="2021-06" db="EMBL/GenBank/DDBJ databases">
        <authorList>
            <person name="Kallberg Y."/>
            <person name="Tangrot J."/>
            <person name="Rosling A."/>
        </authorList>
    </citation>
    <scope>NUCLEOTIDE SEQUENCE</scope>
    <source>
        <strain evidence="1">CL356</strain>
    </source>
</reference>
<dbReference type="EMBL" id="CAJVPT010015512">
    <property type="protein sequence ID" value="CAG8612267.1"/>
    <property type="molecule type" value="Genomic_DNA"/>
</dbReference>
<dbReference type="Proteomes" id="UP000789525">
    <property type="component" value="Unassembled WGS sequence"/>
</dbReference>
<name>A0ACA9MUA2_9GLOM</name>